<sequence>MTFSTLALVIALGLFGPILALRVRWHLPVILGELVAGIVFGATGFGVLHYSDPIFVFLADMGFAVVMFVAGTHVPVRDSAVRSALDSGALRAVLVGVLAAAGGFGIARWFDTGHGAIYAVLMASSSAALVLPIIDALPLKGKDSVAPQGKPVLALTAQVAIADTACVVALPLVIDPANAGRAALGALAVAGCAVALYFLLRRLEESGTRRRIHKVSEDRSFALELRGSLAILFALCAVATQTHVSIMLAGFAAGLAVAAVGEPRRVAKQLFAINDGFLGPLFFVWLGSRLNLRDFGTHPRLILLGLALGLGGVLVHLATRLIGQPFAFGALAAAQIGVPVAAVTVGTQLHILVPGEAAALMLGALCTIAVAALATSRIAARNSSDTEGPQQRKPVHD</sequence>
<evidence type="ECO:0000256" key="3">
    <source>
        <dbReference type="ARBA" id="ARBA00022448"/>
    </source>
</evidence>
<keyword evidence="6 11" id="KW-1133">Transmembrane helix</keyword>
<evidence type="ECO:0000256" key="4">
    <source>
        <dbReference type="ARBA" id="ARBA00022449"/>
    </source>
</evidence>
<evidence type="ECO:0000259" key="12">
    <source>
        <dbReference type="Pfam" id="PF00999"/>
    </source>
</evidence>
<accession>A0A3A4KNI4</accession>
<organism evidence="13 14">
    <name type="scientific">Nocardia panacis</name>
    <dbReference type="NCBI Taxonomy" id="2340916"/>
    <lineage>
        <taxon>Bacteria</taxon>
        <taxon>Bacillati</taxon>
        <taxon>Actinomycetota</taxon>
        <taxon>Actinomycetes</taxon>
        <taxon>Mycobacteriales</taxon>
        <taxon>Nocardiaceae</taxon>
        <taxon>Nocardia</taxon>
    </lineage>
</organism>
<keyword evidence="7" id="KW-0915">Sodium</keyword>
<evidence type="ECO:0000313" key="14">
    <source>
        <dbReference type="Proteomes" id="UP000266677"/>
    </source>
</evidence>
<dbReference type="PANTHER" id="PTHR43562:SF3">
    <property type="entry name" value="SODIUM ION_PROTON EXCHANGER (EUROFUNG)"/>
    <property type="match status" value="1"/>
</dbReference>
<dbReference type="RefSeq" id="WP_120039909.1">
    <property type="nucleotide sequence ID" value="NZ_QZFU01000016.1"/>
</dbReference>
<dbReference type="InterPro" id="IPR038770">
    <property type="entry name" value="Na+/solute_symporter_sf"/>
</dbReference>
<proteinExistence type="inferred from homology"/>
<evidence type="ECO:0000256" key="2">
    <source>
        <dbReference type="ARBA" id="ARBA00005551"/>
    </source>
</evidence>
<feature type="transmembrane region" description="Helical" evidence="11">
    <location>
        <begin position="270"/>
        <end position="288"/>
    </location>
</feature>
<keyword evidence="3" id="KW-0813">Transport</keyword>
<feature type="transmembrane region" description="Helical" evidence="11">
    <location>
        <begin position="221"/>
        <end position="240"/>
    </location>
</feature>
<comment type="similarity">
    <text evidence="2">Belongs to the monovalent cation:proton antiporter 2 (CPA2) transporter (TC 2.A.37) family.</text>
</comment>
<comment type="caution">
    <text evidence="13">The sequence shown here is derived from an EMBL/GenBank/DDBJ whole genome shotgun (WGS) entry which is preliminary data.</text>
</comment>
<evidence type="ECO:0000256" key="10">
    <source>
        <dbReference type="ARBA" id="ARBA00023201"/>
    </source>
</evidence>
<dbReference type="GO" id="GO:0016020">
    <property type="term" value="C:membrane"/>
    <property type="evidence" value="ECO:0007669"/>
    <property type="project" value="UniProtKB-SubCell"/>
</dbReference>
<dbReference type="Proteomes" id="UP000266677">
    <property type="component" value="Unassembled WGS sequence"/>
</dbReference>
<protein>
    <submittedName>
        <fullName evidence="13">Cation:proton antiporter</fullName>
    </submittedName>
</protein>
<feature type="transmembrane region" description="Helical" evidence="11">
    <location>
        <begin position="151"/>
        <end position="174"/>
    </location>
</feature>
<dbReference type="GO" id="GO:0006814">
    <property type="term" value="P:sodium ion transport"/>
    <property type="evidence" value="ECO:0007669"/>
    <property type="project" value="UniProtKB-KW"/>
</dbReference>
<feature type="transmembrane region" description="Helical" evidence="11">
    <location>
        <begin position="54"/>
        <end position="76"/>
    </location>
</feature>
<feature type="transmembrane region" description="Helical" evidence="11">
    <location>
        <begin position="180"/>
        <end position="200"/>
    </location>
</feature>
<dbReference type="Gene3D" id="1.20.1530.20">
    <property type="match status" value="1"/>
</dbReference>
<dbReference type="OrthoDB" id="4413712at2"/>
<keyword evidence="10" id="KW-0739">Sodium transport</keyword>
<feature type="transmembrane region" description="Helical" evidence="11">
    <location>
        <begin position="6"/>
        <end position="23"/>
    </location>
</feature>
<evidence type="ECO:0000256" key="6">
    <source>
        <dbReference type="ARBA" id="ARBA00022989"/>
    </source>
</evidence>
<gene>
    <name evidence="13" type="ORF">D5S18_11940</name>
</gene>
<evidence type="ECO:0000256" key="8">
    <source>
        <dbReference type="ARBA" id="ARBA00023065"/>
    </source>
</evidence>
<feature type="transmembrane region" description="Helical" evidence="11">
    <location>
        <begin position="30"/>
        <end position="48"/>
    </location>
</feature>
<evidence type="ECO:0000256" key="7">
    <source>
        <dbReference type="ARBA" id="ARBA00023053"/>
    </source>
</evidence>
<dbReference type="AlphaFoldDB" id="A0A3A4KNI4"/>
<feature type="transmembrane region" description="Helical" evidence="11">
    <location>
        <begin position="357"/>
        <end position="374"/>
    </location>
</feature>
<comment type="subcellular location">
    <subcellularLocation>
        <location evidence="1">Membrane</location>
        <topology evidence="1">Multi-pass membrane protein</topology>
    </subcellularLocation>
</comment>
<evidence type="ECO:0000313" key="13">
    <source>
        <dbReference type="EMBL" id="RJO76917.1"/>
    </source>
</evidence>
<dbReference type="PANTHER" id="PTHR43562">
    <property type="entry name" value="NAPA-TYPE SODIUM/HYDROGEN ANTIPORTER"/>
    <property type="match status" value="1"/>
</dbReference>
<feature type="transmembrane region" description="Helical" evidence="11">
    <location>
        <begin position="116"/>
        <end position="139"/>
    </location>
</feature>
<keyword evidence="9 11" id="KW-0472">Membrane</keyword>
<keyword evidence="14" id="KW-1185">Reference proteome</keyword>
<evidence type="ECO:0000256" key="9">
    <source>
        <dbReference type="ARBA" id="ARBA00023136"/>
    </source>
</evidence>
<evidence type="ECO:0000256" key="5">
    <source>
        <dbReference type="ARBA" id="ARBA00022692"/>
    </source>
</evidence>
<keyword evidence="4" id="KW-0050">Antiport</keyword>
<dbReference type="GO" id="GO:1902600">
    <property type="term" value="P:proton transmembrane transport"/>
    <property type="evidence" value="ECO:0007669"/>
    <property type="project" value="InterPro"/>
</dbReference>
<dbReference type="GO" id="GO:0015297">
    <property type="term" value="F:antiporter activity"/>
    <property type="evidence" value="ECO:0007669"/>
    <property type="project" value="UniProtKB-KW"/>
</dbReference>
<feature type="transmembrane region" description="Helical" evidence="11">
    <location>
        <begin position="88"/>
        <end position="110"/>
    </location>
</feature>
<dbReference type="InterPro" id="IPR006153">
    <property type="entry name" value="Cation/H_exchanger_TM"/>
</dbReference>
<feature type="domain" description="Cation/H+ exchanger transmembrane" evidence="12">
    <location>
        <begin position="14"/>
        <end position="379"/>
    </location>
</feature>
<keyword evidence="5 11" id="KW-0812">Transmembrane</keyword>
<dbReference type="EMBL" id="QZFU01000016">
    <property type="protein sequence ID" value="RJO76917.1"/>
    <property type="molecule type" value="Genomic_DNA"/>
</dbReference>
<evidence type="ECO:0000256" key="11">
    <source>
        <dbReference type="SAM" id="Phobius"/>
    </source>
</evidence>
<name>A0A3A4KNI4_9NOCA</name>
<keyword evidence="8" id="KW-0406">Ion transport</keyword>
<evidence type="ECO:0000256" key="1">
    <source>
        <dbReference type="ARBA" id="ARBA00004141"/>
    </source>
</evidence>
<dbReference type="Pfam" id="PF00999">
    <property type="entry name" value="Na_H_Exchanger"/>
    <property type="match status" value="1"/>
</dbReference>
<feature type="transmembrane region" description="Helical" evidence="11">
    <location>
        <begin position="300"/>
        <end position="319"/>
    </location>
</feature>
<reference evidence="13 14" key="1">
    <citation type="submission" date="2018-09" db="EMBL/GenBank/DDBJ databases">
        <title>YIM PH21274 draft genome.</title>
        <authorList>
            <person name="Miao C."/>
        </authorList>
    </citation>
    <scope>NUCLEOTIDE SEQUENCE [LARGE SCALE GENOMIC DNA]</scope>
    <source>
        <strain evidence="13 14">YIM PH 21724</strain>
    </source>
</reference>